<reference evidence="1 2" key="1">
    <citation type="submission" date="2023-12" db="EMBL/GenBank/DDBJ databases">
        <title>Blastococcus brunescens sp. nov., an actonobacterium isolated from sandstone collected in sahara desert.</title>
        <authorList>
            <person name="Gtari M."/>
            <person name="Ghodhbane F."/>
        </authorList>
    </citation>
    <scope>NUCLEOTIDE SEQUENCE [LARGE SCALE GENOMIC DNA]</scope>
    <source>
        <strain evidence="1 2">BMG 8361</strain>
    </source>
</reference>
<dbReference type="EMBL" id="CP141261">
    <property type="protein sequence ID" value="WRL65764.1"/>
    <property type="molecule type" value="Genomic_DNA"/>
</dbReference>
<dbReference type="Proteomes" id="UP001324287">
    <property type="component" value="Chromosome"/>
</dbReference>
<accession>A0ABZ1B8R1</accession>
<gene>
    <name evidence="1" type="ORF">U6N30_09390</name>
</gene>
<organism evidence="1 2">
    <name type="scientific">Blastococcus brunescens</name>
    <dbReference type="NCBI Taxonomy" id="1564165"/>
    <lineage>
        <taxon>Bacteria</taxon>
        <taxon>Bacillati</taxon>
        <taxon>Actinomycetota</taxon>
        <taxon>Actinomycetes</taxon>
        <taxon>Geodermatophilales</taxon>
        <taxon>Geodermatophilaceae</taxon>
        <taxon>Blastococcus</taxon>
    </lineage>
</organism>
<evidence type="ECO:0000313" key="2">
    <source>
        <dbReference type="Proteomes" id="UP001324287"/>
    </source>
</evidence>
<sequence>MLNAEYGDADEAMTSVQRALACFDADDAHARGRAHRVLADVHLMREEIAEALVAGDAAISELAGEDDPVLLADVRREQANRLVVARRAEEGLSLFALARQAYDAHGLAVAAAGADLGRADALAALGRTGEAVAAAEEAAAVGVREDVPALLADALWTAASHSAPDPERYDRALAAYARAGAPEEQLDELRAARDAALKGGRRRFRFGR</sequence>
<proteinExistence type="predicted"/>
<dbReference type="RefSeq" id="WP_324277082.1">
    <property type="nucleotide sequence ID" value="NZ_CP141261.1"/>
</dbReference>
<keyword evidence="2" id="KW-1185">Reference proteome</keyword>
<evidence type="ECO:0000313" key="1">
    <source>
        <dbReference type="EMBL" id="WRL65764.1"/>
    </source>
</evidence>
<name>A0ABZ1B8R1_9ACTN</name>
<evidence type="ECO:0008006" key="3">
    <source>
        <dbReference type="Google" id="ProtNLM"/>
    </source>
</evidence>
<protein>
    <recommendedName>
        <fullName evidence="3">Tetratricopeptide repeat protein</fullName>
    </recommendedName>
</protein>